<sequence length="109" mass="12108">MYEIGPIDHAHLIQLADMFRLLGDPSRLRLVGLLCDNALPASEAARGAGMSPQLASHHLRLLRAAWLVRAERRGKQIIYAIADEHVRHMLADMVAHVAEPHPHEADGKE</sequence>
<keyword evidence="3" id="KW-0804">Transcription</keyword>
<dbReference type="SMART" id="SM00418">
    <property type="entry name" value="HTH_ARSR"/>
    <property type="match status" value="1"/>
</dbReference>
<dbReference type="Pfam" id="PF12840">
    <property type="entry name" value="HTH_20"/>
    <property type="match status" value="1"/>
</dbReference>
<dbReference type="Gene3D" id="1.10.10.10">
    <property type="entry name" value="Winged helix-like DNA-binding domain superfamily/Winged helix DNA-binding domain"/>
    <property type="match status" value="1"/>
</dbReference>
<dbReference type="Proteomes" id="UP001595711">
    <property type="component" value="Unassembled WGS sequence"/>
</dbReference>
<evidence type="ECO:0000313" key="5">
    <source>
        <dbReference type="EMBL" id="MFC3678399.1"/>
    </source>
</evidence>
<protein>
    <submittedName>
        <fullName evidence="5">ArsR/SmtB family transcription factor</fullName>
    </submittedName>
</protein>
<dbReference type="PROSITE" id="PS50987">
    <property type="entry name" value="HTH_ARSR_2"/>
    <property type="match status" value="1"/>
</dbReference>
<dbReference type="EMBL" id="JBHRYJ010000009">
    <property type="protein sequence ID" value="MFC3678399.1"/>
    <property type="molecule type" value="Genomic_DNA"/>
</dbReference>
<reference evidence="6" key="1">
    <citation type="journal article" date="2019" name="Int. J. Syst. Evol. Microbiol.">
        <title>The Global Catalogue of Microorganisms (GCM) 10K type strain sequencing project: providing services to taxonomists for standard genome sequencing and annotation.</title>
        <authorList>
            <consortium name="The Broad Institute Genomics Platform"/>
            <consortium name="The Broad Institute Genome Sequencing Center for Infectious Disease"/>
            <person name="Wu L."/>
            <person name="Ma J."/>
        </authorList>
    </citation>
    <scope>NUCLEOTIDE SEQUENCE [LARGE SCALE GENOMIC DNA]</scope>
    <source>
        <strain evidence="6">KCTC 42182</strain>
    </source>
</reference>
<keyword evidence="6" id="KW-1185">Reference proteome</keyword>
<evidence type="ECO:0000256" key="3">
    <source>
        <dbReference type="ARBA" id="ARBA00023163"/>
    </source>
</evidence>
<dbReference type="InterPro" id="IPR051011">
    <property type="entry name" value="Metal_resp_trans_reg"/>
</dbReference>
<proteinExistence type="predicted"/>
<gene>
    <name evidence="5" type="ORF">ACFOOQ_22830</name>
</gene>
<feature type="domain" description="HTH arsR-type" evidence="4">
    <location>
        <begin position="7"/>
        <end position="101"/>
    </location>
</feature>
<dbReference type="PRINTS" id="PR00778">
    <property type="entry name" value="HTHARSR"/>
</dbReference>
<dbReference type="InterPro" id="IPR036390">
    <property type="entry name" value="WH_DNA-bd_sf"/>
</dbReference>
<evidence type="ECO:0000313" key="6">
    <source>
        <dbReference type="Proteomes" id="UP001595711"/>
    </source>
</evidence>
<comment type="caution">
    <text evidence="5">The sequence shown here is derived from an EMBL/GenBank/DDBJ whole genome shotgun (WGS) entry which is preliminary data.</text>
</comment>
<keyword evidence="1" id="KW-0805">Transcription regulation</keyword>
<accession>A0ABV7VLR5</accession>
<name>A0ABV7VLR5_9PROT</name>
<evidence type="ECO:0000256" key="2">
    <source>
        <dbReference type="ARBA" id="ARBA00023125"/>
    </source>
</evidence>
<dbReference type="SUPFAM" id="SSF46785">
    <property type="entry name" value="Winged helix' DNA-binding domain"/>
    <property type="match status" value="1"/>
</dbReference>
<dbReference type="RefSeq" id="WP_379730032.1">
    <property type="nucleotide sequence ID" value="NZ_JBHRYJ010000009.1"/>
</dbReference>
<organism evidence="5 6">
    <name type="scientific">Ferrovibrio xuzhouensis</name>
    <dbReference type="NCBI Taxonomy" id="1576914"/>
    <lineage>
        <taxon>Bacteria</taxon>
        <taxon>Pseudomonadati</taxon>
        <taxon>Pseudomonadota</taxon>
        <taxon>Alphaproteobacteria</taxon>
        <taxon>Rhodospirillales</taxon>
        <taxon>Rhodospirillaceae</taxon>
        <taxon>Ferrovibrio</taxon>
    </lineage>
</organism>
<dbReference type="PANTHER" id="PTHR43132:SF6">
    <property type="entry name" value="HTH-TYPE TRANSCRIPTIONAL REPRESSOR CZRA"/>
    <property type="match status" value="1"/>
</dbReference>
<dbReference type="InterPro" id="IPR011991">
    <property type="entry name" value="ArsR-like_HTH"/>
</dbReference>
<evidence type="ECO:0000256" key="1">
    <source>
        <dbReference type="ARBA" id="ARBA00023015"/>
    </source>
</evidence>
<dbReference type="NCBIfam" id="NF033788">
    <property type="entry name" value="HTH_metalloreg"/>
    <property type="match status" value="1"/>
</dbReference>
<dbReference type="InterPro" id="IPR001845">
    <property type="entry name" value="HTH_ArsR_DNA-bd_dom"/>
</dbReference>
<dbReference type="CDD" id="cd00090">
    <property type="entry name" value="HTH_ARSR"/>
    <property type="match status" value="1"/>
</dbReference>
<keyword evidence="2" id="KW-0238">DNA-binding</keyword>
<dbReference type="PANTHER" id="PTHR43132">
    <property type="entry name" value="ARSENICAL RESISTANCE OPERON REPRESSOR ARSR-RELATED"/>
    <property type="match status" value="1"/>
</dbReference>
<dbReference type="InterPro" id="IPR036388">
    <property type="entry name" value="WH-like_DNA-bd_sf"/>
</dbReference>
<evidence type="ECO:0000259" key="4">
    <source>
        <dbReference type="PROSITE" id="PS50987"/>
    </source>
</evidence>